<organism evidence="2 3">
    <name type="scientific">Nocardia nova SH22a</name>
    <dbReference type="NCBI Taxonomy" id="1415166"/>
    <lineage>
        <taxon>Bacteria</taxon>
        <taxon>Bacillati</taxon>
        <taxon>Actinomycetota</taxon>
        <taxon>Actinomycetes</taxon>
        <taxon>Mycobacteriales</taxon>
        <taxon>Nocardiaceae</taxon>
        <taxon>Nocardia</taxon>
    </lineage>
</organism>
<evidence type="ECO:0000256" key="1">
    <source>
        <dbReference type="SAM" id="Coils"/>
    </source>
</evidence>
<dbReference type="HOGENOM" id="CLU_061970_2_0_11"/>
<dbReference type="RefSeq" id="WP_025347028.1">
    <property type="nucleotide sequence ID" value="NZ_CP006850.1"/>
</dbReference>
<dbReference type="EMBL" id="CP006850">
    <property type="protein sequence ID" value="AHH15502.1"/>
    <property type="molecule type" value="Genomic_DNA"/>
</dbReference>
<sequence>MQLEQITAELYALDPAHFVSARDERVRAARAAGDKALATAISRLRRPTVAAWAVNLLARNETQELGALLDLGEALSRAQRTLAAEQMRTLAGQRRAAVNALTHKAARLAAESGKTLTGPVLQDVTRTLNAALAEPELAQQVRAGVVTTAAEYAGFGPAGPELAAVPDAEETTETPDDDLTGAVREVESARAVRDSARDELERRRAEVADLAERITSARAELDRAEEAHRFAATGLASAETAMERADTELERAEAELAERRGHRS</sequence>
<dbReference type="AlphaFoldDB" id="W5T8H5"/>
<keyword evidence="3" id="KW-1185">Reference proteome</keyword>
<evidence type="ECO:0000313" key="3">
    <source>
        <dbReference type="Proteomes" id="UP000019150"/>
    </source>
</evidence>
<dbReference type="PATRIC" id="fig|1415166.3.peg.704"/>
<keyword evidence="1" id="KW-0175">Coiled coil</keyword>
<accession>W5T8H5</accession>
<reference evidence="2 3" key="1">
    <citation type="journal article" date="2014" name="Appl. Environ. Microbiol.">
        <title>Insights into the Microbial Degradation of Rubber and Gutta-Percha by Analysis of the Complete Genome of Nocardia nova SH22a.</title>
        <authorList>
            <person name="Luo Q."/>
            <person name="Hiessl S."/>
            <person name="Poehlein A."/>
            <person name="Daniel R."/>
            <person name="Steinbuchel A."/>
        </authorList>
    </citation>
    <scope>NUCLEOTIDE SEQUENCE [LARGE SCALE GENOMIC DNA]</scope>
    <source>
        <strain evidence="2">SH22a</strain>
    </source>
</reference>
<evidence type="ECO:0000313" key="2">
    <source>
        <dbReference type="EMBL" id="AHH15502.1"/>
    </source>
</evidence>
<protein>
    <submittedName>
        <fullName evidence="2">Uncharacterized protein</fullName>
    </submittedName>
</protein>
<feature type="coiled-coil region" evidence="1">
    <location>
        <begin position="186"/>
        <end position="262"/>
    </location>
</feature>
<dbReference type="KEGG" id="nno:NONO_c06940"/>
<proteinExistence type="predicted"/>
<gene>
    <name evidence="2" type="ORF">NONO_c06940</name>
</gene>
<name>W5T8H5_9NOCA</name>
<dbReference type="OrthoDB" id="3541690at2"/>
<dbReference type="eggNOG" id="ENOG5032S7P">
    <property type="taxonomic scope" value="Bacteria"/>
</dbReference>
<dbReference type="Proteomes" id="UP000019150">
    <property type="component" value="Chromosome"/>
</dbReference>
<dbReference type="STRING" id="1415166.NONO_c06940"/>